<dbReference type="OrthoDB" id="3700080at2"/>
<feature type="transmembrane region" description="Helical" evidence="5">
    <location>
        <begin position="98"/>
        <end position="118"/>
    </location>
</feature>
<sequence length="119" mass="12300">MNVDLVRTIVAVTFAVVCAGSAVPTLAGAPPMRDAAQHFGIPWSRYRLIGVALLAAAVGIAAGFRWPVCGLLAASGMVLLLFGAVYFHLRARDPLVKLLPAVVTLAIAIAIAYLAGFAA</sequence>
<keyword evidence="3 5" id="KW-1133">Transmembrane helix</keyword>
<evidence type="ECO:0000256" key="4">
    <source>
        <dbReference type="ARBA" id="ARBA00023136"/>
    </source>
</evidence>
<gene>
    <name evidence="6" type="ORF">A5630_24475</name>
</gene>
<evidence type="ECO:0000313" key="6">
    <source>
        <dbReference type="EMBL" id="OBJ40545.1"/>
    </source>
</evidence>
<keyword evidence="2 5" id="KW-0812">Transmembrane</keyword>
<dbReference type="Proteomes" id="UP000093898">
    <property type="component" value="Unassembled WGS sequence"/>
</dbReference>
<evidence type="ECO:0000256" key="2">
    <source>
        <dbReference type="ARBA" id="ARBA00022692"/>
    </source>
</evidence>
<comment type="subcellular location">
    <subcellularLocation>
        <location evidence="1">Membrane</location>
        <topology evidence="1">Multi-pass membrane protein</topology>
    </subcellularLocation>
</comment>
<evidence type="ECO:0000256" key="1">
    <source>
        <dbReference type="ARBA" id="ARBA00004141"/>
    </source>
</evidence>
<comment type="caution">
    <text evidence="6">The sequence shown here is derived from an EMBL/GenBank/DDBJ whole genome shotgun (WGS) entry which is preliminary data.</text>
</comment>
<organism evidence="6 7">
    <name type="scientific">Mycolicibacterium mucogenicum</name>
    <name type="common">Mycobacterium mucogenicum</name>
    <dbReference type="NCBI Taxonomy" id="56689"/>
    <lineage>
        <taxon>Bacteria</taxon>
        <taxon>Bacillati</taxon>
        <taxon>Actinomycetota</taxon>
        <taxon>Actinomycetes</taxon>
        <taxon>Mycobacteriales</taxon>
        <taxon>Mycobacteriaceae</taxon>
        <taxon>Mycolicibacterium</taxon>
    </lineage>
</organism>
<evidence type="ECO:0000313" key="7">
    <source>
        <dbReference type="Proteomes" id="UP000093898"/>
    </source>
</evidence>
<dbReference type="InterPro" id="IPR032808">
    <property type="entry name" value="DoxX"/>
</dbReference>
<feature type="transmembrane region" description="Helical" evidence="5">
    <location>
        <begin position="72"/>
        <end position="89"/>
    </location>
</feature>
<protein>
    <recommendedName>
        <fullName evidence="8">DoxX family protein</fullName>
    </recommendedName>
</protein>
<name>A0A1A3GXJ1_MYCMU</name>
<dbReference type="RefSeq" id="WP_064982065.1">
    <property type="nucleotide sequence ID" value="NZ_LZLC01000153.1"/>
</dbReference>
<feature type="transmembrane region" description="Helical" evidence="5">
    <location>
        <begin position="6"/>
        <end position="27"/>
    </location>
</feature>
<proteinExistence type="predicted"/>
<reference evidence="6 7" key="1">
    <citation type="submission" date="2016-06" db="EMBL/GenBank/DDBJ databases">
        <authorList>
            <person name="Kjaerup R.B."/>
            <person name="Dalgaard T.S."/>
            <person name="Juul-Madsen H.R."/>
        </authorList>
    </citation>
    <scope>NUCLEOTIDE SEQUENCE [LARGE SCALE GENOMIC DNA]</scope>
    <source>
        <strain evidence="6 7">1127319.6</strain>
    </source>
</reference>
<evidence type="ECO:0008006" key="8">
    <source>
        <dbReference type="Google" id="ProtNLM"/>
    </source>
</evidence>
<dbReference type="AlphaFoldDB" id="A0A1A3GXJ1"/>
<dbReference type="GO" id="GO:0016020">
    <property type="term" value="C:membrane"/>
    <property type="evidence" value="ECO:0007669"/>
    <property type="project" value="UniProtKB-SubCell"/>
</dbReference>
<dbReference type="STRING" id="56689.GCA_001291445_05008"/>
<feature type="transmembrane region" description="Helical" evidence="5">
    <location>
        <begin position="48"/>
        <end position="66"/>
    </location>
</feature>
<dbReference type="EMBL" id="LZLC01000153">
    <property type="protein sequence ID" value="OBJ40545.1"/>
    <property type="molecule type" value="Genomic_DNA"/>
</dbReference>
<evidence type="ECO:0000256" key="3">
    <source>
        <dbReference type="ARBA" id="ARBA00022989"/>
    </source>
</evidence>
<accession>A0A1A3GXJ1</accession>
<evidence type="ECO:0000256" key="5">
    <source>
        <dbReference type="SAM" id="Phobius"/>
    </source>
</evidence>
<dbReference type="Pfam" id="PF13564">
    <property type="entry name" value="DoxX_2"/>
    <property type="match status" value="1"/>
</dbReference>
<keyword evidence="4 5" id="KW-0472">Membrane</keyword>